<feature type="transmembrane region" description="Helical" evidence="8">
    <location>
        <begin position="494"/>
        <end position="513"/>
    </location>
</feature>
<dbReference type="CDD" id="cd14014">
    <property type="entry name" value="STKc_PknB_like"/>
    <property type="match status" value="1"/>
</dbReference>
<protein>
    <recommendedName>
        <fullName evidence="1">non-specific serine/threonine protein kinase</fullName>
        <ecNumber evidence="1">2.7.11.1</ecNumber>
    </recommendedName>
</protein>
<keyword evidence="3" id="KW-0808">Transferase</keyword>
<accession>A0ABT3C7F3</accession>
<evidence type="ECO:0000256" key="6">
    <source>
        <dbReference type="ARBA" id="ARBA00022840"/>
    </source>
</evidence>
<dbReference type="InterPro" id="IPR011009">
    <property type="entry name" value="Kinase-like_dom_sf"/>
</dbReference>
<feature type="transmembrane region" description="Helical" evidence="8">
    <location>
        <begin position="360"/>
        <end position="381"/>
    </location>
</feature>
<dbReference type="InterPro" id="IPR000719">
    <property type="entry name" value="Prot_kinase_dom"/>
</dbReference>
<evidence type="ECO:0000256" key="8">
    <source>
        <dbReference type="SAM" id="Phobius"/>
    </source>
</evidence>
<name>A0ABT3C7F3_9MYCO</name>
<evidence type="ECO:0000259" key="9">
    <source>
        <dbReference type="PROSITE" id="PS50011"/>
    </source>
</evidence>
<keyword evidence="5 10" id="KW-0418">Kinase</keyword>
<dbReference type="SUPFAM" id="SSF56112">
    <property type="entry name" value="Protein kinase-like (PK-like)"/>
    <property type="match status" value="1"/>
</dbReference>
<dbReference type="Pfam" id="PF00069">
    <property type="entry name" value="Pkinase"/>
    <property type="match status" value="1"/>
</dbReference>
<dbReference type="PANTHER" id="PTHR43289">
    <property type="entry name" value="MITOGEN-ACTIVATED PROTEIN KINASE KINASE KINASE 20-RELATED"/>
    <property type="match status" value="1"/>
</dbReference>
<dbReference type="EMBL" id="JACKTY010000014">
    <property type="protein sequence ID" value="MCV7225414.1"/>
    <property type="molecule type" value="Genomic_DNA"/>
</dbReference>
<gene>
    <name evidence="10" type="ORF">H7J73_05115</name>
</gene>
<keyword evidence="6" id="KW-0067">ATP-binding</keyword>
<evidence type="ECO:0000313" key="10">
    <source>
        <dbReference type="EMBL" id="MCV7225414.1"/>
    </source>
</evidence>
<keyword evidence="8" id="KW-0472">Membrane</keyword>
<dbReference type="Proteomes" id="UP001526201">
    <property type="component" value="Unassembled WGS sequence"/>
</dbReference>
<evidence type="ECO:0000256" key="3">
    <source>
        <dbReference type="ARBA" id="ARBA00022679"/>
    </source>
</evidence>
<dbReference type="PROSITE" id="PS50011">
    <property type="entry name" value="PROTEIN_KINASE_DOM"/>
    <property type="match status" value="1"/>
</dbReference>
<feature type="domain" description="Protein kinase" evidence="9">
    <location>
        <begin position="12"/>
        <end position="283"/>
    </location>
</feature>
<evidence type="ECO:0000313" key="11">
    <source>
        <dbReference type="Proteomes" id="UP001526201"/>
    </source>
</evidence>
<feature type="region of interest" description="Disordered" evidence="7">
    <location>
        <begin position="303"/>
        <end position="323"/>
    </location>
</feature>
<organism evidence="10 11">
    <name type="scientific">Mycolicibacterium komossense</name>
    <dbReference type="NCBI Taxonomy" id="1779"/>
    <lineage>
        <taxon>Bacteria</taxon>
        <taxon>Bacillati</taxon>
        <taxon>Actinomycetota</taxon>
        <taxon>Actinomycetes</taxon>
        <taxon>Mycobacteriales</taxon>
        <taxon>Mycobacteriaceae</taxon>
        <taxon>Mycolicibacterium</taxon>
    </lineage>
</organism>
<feature type="transmembrane region" description="Helical" evidence="8">
    <location>
        <begin position="534"/>
        <end position="553"/>
    </location>
</feature>
<evidence type="ECO:0000256" key="2">
    <source>
        <dbReference type="ARBA" id="ARBA00022527"/>
    </source>
</evidence>
<keyword evidence="11" id="KW-1185">Reference proteome</keyword>
<sequence>MSNEERIHAALPDYTLGGSIGGWGQVLSASHKRSRRSVAIKQIPLQLANDPAVRRRFANEARHLLAIRHPHVVPVYDYIEDQDLCLLIMEYLPGGSVESRFADQGFTAQEAVAIALAAAAGLEGAHQEGVLHCELTPANLLFADDGNIKLTDVGVAKIVGGDNTLNPRAGGIIGSPTYLAPEQARGECVSPATDVYALAATLYYLLSGVLPHPHAGDSTTTLLEHACAEPMPLTEVAPGVPEAICAHVMRGLATDPAQRFSSAESFGVVLAGCAAQCWGPDWLPRSGVSVLGNDAITTAARAAAGGNPAGAENSSQEPPVDAPTRVRPALKQHCVEHAEVGRDRDRSGPVRIARMDSSRWAFIVTGVLGVAALVLALVGVAQPQRGGDLPAGAIKVAGVDPTSGGDVAVDATGPIPITITGLEGDRAILAMNVLGRRVDQQETLPIPAGRRRLPTTVTVNPWFLVGRATVEVTVVNGHRNAGTYRFGMTATQPASRTAGMVFAFVVALMAMALMEKNIRALSRGSEPAAGGLGIPVCGAAVAVAVAALAWILLGRELSAPGLIGCAVLAAAAGVAVSLGARRVGRRVR</sequence>
<dbReference type="PANTHER" id="PTHR43289:SF6">
    <property type="entry name" value="SERINE_THREONINE-PROTEIN KINASE NEKL-3"/>
    <property type="match status" value="1"/>
</dbReference>
<evidence type="ECO:0000256" key="4">
    <source>
        <dbReference type="ARBA" id="ARBA00022741"/>
    </source>
</evidence>
<comment type="caution">
    <text evidence="10">The sequence shown here is derived from an EMBL/GenBank/DDBJ whole genome shotgun (WGS) entry which is preliminary data.</text>
</comment>
<feature type="transmembrane region" description="Helical" evidence="8">
    <location>
        <begin position="559"/>
        <end position="580"/>
    </location>
</feature>
<evidence type="ECO:0000256" key="1">
    <source>
        <dbReference type="ARBA" id="ARBA00012513"/>
    </source>
</evidence>
<proteinExistence type="predicted"/>
<evidence type="ECO:0000256" key="7">
    <source>
        <dbReference type="SAM" id="MobiDB-lite"/>
    </source>
</evidence>
<dbReference type="Gene3D" id="3.30.200.20">
    <property type="entry name" value="Phosphorylase Kinase, domain 1"/>
    <property type="match status" value="1"/>
</dbReference>
<keyword evidence="4" id="KW-0547">Nucleotide-binding</keyword>
<dbReference type="RefSeq" id="WP_264066182.1">
    <property type="nucleotide sequence ID" value="NZ_JACKTY010000014.1"/>
</dbReference>
<dbReference type="Gene3D" id="1.10.510.10">
    <property type="entry name" value="Transferase(Phosphotransferase) domain 1"/>
    <property type="match status" value="1"/>
</dbReference>
<dbReference type="EC" id="2.7.11.1" evidence="1"/>
<keyword evidence="8" id="KW-1133">Transmembrane helix</keyword>
<keyword evidence="8" id="KW-0812">Transmembrane</keyword>
<reference evidence="10 11" key="1">
    <citation type="journal article" date="2022" name="BMC Genomics">
        <title>Comparative genome analysis of mycobacteria focusing on tRNA and non-coding RNA.</title>
        <authorList>
            <person name="Behra P.R.K."/>
            <person name="Pettersson B.M.F."/>
            <person name="Ramesh M."/>
            <person name="Das S."/>
            <person name="Dasgupta S."/>
            <person name="Kirsebom L.A."/>
        </authorList>
    </citation>
    <scope>NUCLEOTIDE SEQUENCE [LARGE SCALE GENOMIC DNA]</scope>
    <source>
        <strain evidence="10 11">DSM 44078</strain>
    </source>
</reference>
<evidence type="ECO:0000256" key="5">
    <source>
        <dbReference type="ARBA" id="ARBA00022777"/>
    </source>
</evidence>
<dbReference type="GO" id="GO:0016301">
    <property type="term" value="F:kinase activity"/>
    <property type="evidence" value="ECO:0007669"/>
    <property type="project" value="UniProtKB-KW"/>
</dbReference>
<keyword evidence="2" id="KW-0723">Serine/threonine-protein kinase</keyword>